<reference evidence="5" key="1">
    <citation type="submission" date="2019-04" db="EMBL/GenBank/DDBJ databases">
        <title>Microviridin 1777: A Toxic Chymotrypsin Inhibitor Discovered by a Metabologenomic Approach.</title>
        <authorList>
            <person name="Sieber S."/>
            <person name="Grendelmeier S.M."/>
            <person name="Harris L.A."/>
            <person name="Mitchell D.A."/>
            <person name="Gademann K."/>
        </authorList>
    </citation>
    <scope>NUCLEOTIDE SEQUENCE [LARGE SCALE GENOMIC DNA]</scope>
    <source>
        <strain evidence="5">EAWAG127a</strain>
    </source>
</reference>
<dbReference type="InterPro" id="IPR001296">
    <property type="entry name" value="Glyco_trans_1"/>
</dbReference>
<organism evidence="4 5">
    <name type="scientific">Microcystis aeruginosa EAWAG127a</name>
    <dbReference type="NCBI Taxonomy" id="2529855"/>
    <lineage>
        <taxon>Bacteria</taxon>
        <taxon>Bacillati</taxon>
        <taxon>Cyanobacteriota</taxon>
        <taxon>Cyanophyceae</taxon>
        <taxon>Oscillatoriophycideae</taxon>
        <taxon>Chroococcales</taxon>
        <taxon>Microcystaceae</taxon>
        <taxon>Microcystis</taxon>
    </lineage>
</organism>
<dbReference type="Gene3D" id="3.40.50.2000">
    <property type="entry name" value="Glycogen Phosphorylase B"/>
    <property type="match status" value="2"/>
</dbReference>
<gene>
    <name evidence="4" type="ORF">EZJ55_11035</name>
</gene>
<feature type="domain" description="Glycosyltransferase subfamily 4-like N-terminal" evidence="3">
    <location>
        <begin position="65"/>
        <end position="170"/>
    </location>
</feature>
<name>A0A5J5LU21_MICAE</name>
<protein>
    <submittedName>
        <fullName evidence="4">Glycosyltransferase family 1 protein</fullName>
    </submittedName>
</protein>
<dbReference type="GO" id="GO:0016757">
    <property type="term" value="F:glycosyltransferase activity"/>
    <property type="evidence" value="ECO:0007669"/>
    <property type="project" value="InterPro"/>
</dbReference>
<dbReference type="Pfam" id="PF13439">
    <property type="entry name" value="Glyco_transf_4"/>
    <property type="match status" value="1"/>
</dbReference>
<evidence type="ECO:0000313" key="4">
    <source>
        <dbReference type="EMBL" id="KAB0241020.1"/>
    </source>
</evidence>
<dbReference type="CDD" id="cd03809">
    <property type="entry name" value="GT4_MtfB-like"/>
    <property type="match status" value="1"/>
</dbReference>
<dbReference type="Proteomes" id="UP000325636">
    <property type="component" value="Unassembled WGS sequence"/>
</dbReference>
<keyword evidence="1 4" id="KW-0808">Transferase</keyword>
<dbReference type="SUPFAM" id="SSF53756">
    <property type="entry name" value="UDP-Glycosyltransferase/glycogen phosphorylase"/>
    <property type="match status" value="1"/>
</dbReference>
<sequence>MKIGINALAMRGQGSFGVKTYFDNIVRRWYADSLVDCEFVLFSSTIPEWWDGNRPNFILVHLPIARNLLLRIFCEQLILPRLSKNKELDVLFHIGYVGSLLSNVPQIVTIHDAYAWICQKEVGFLRTFYWQLLIPPSLKKSRRIIAISRNTASDICHFCDLDESKIKVIPLAGSHLSDISPDNDILDKLKLKSKSFFLCVGFYAPIKNTRRILEAYQNYRDKSAKDQAKKLVLVGGALSQWSLETLDIAKQIPGVIIAGRVSDAELVALYSHSAGLIFTTLYEGFGIPILEAQGLGCPVVTSSLSSMPEVVGSGGILVDPTSVSDIAKAMFQIENPEIAEQLVTLGYRNQDFYSWDRVSRETLEVLLDLDIAFTNET</sequence>
<evidence type="ECO:0000259" key="3">
    <source>
        <dbReference type="Pfam" id="PF13439"/>
    </source>
</evidence>
<evidence type="ECO:0000259" key="2">
    <source>
        <dbReference type="Pfam" id="PF00534"/>
    </source>
</evidence>
<proteinExistence type="predicted"/>
<dbReference type="Pfam" id="PF00534">
    <property type="entry name" value="Glycos_transf_1"/>
    <property type="match status" value="1"/>
</dbReference>
<dbReference type="PANTHER" id="PTHR46401:SF2">
    <property type="entry name" value="GLYCOSYLTRANSFERASE WBBK-RELATED"/>
    <property type="match status" value="1"/>
</dbReference>
<comment type="caution">
    <text evidence="4">The sequence shown here is derived from an EMBL/GenBank/DDBJ whole genome shotgun (WGS) entry which is preliminary data.</text>
</comment>
<dbReference type="PANTHER" id="PTHR46401">
    <property type="entry name" value="GLYCOSYLTRANSFERASE WBBK-RELATED"/>
    <property type="match status" value="1"/>
</dbReference>
<feature type="domain" description="Glycosyl transferase family 1" evidence="2">
    <location>
        <begin position="190"/>
        <end position="337"/>
    </location>
</feature>
<evidence type="ECO:0000313" key="5">
    <source>
        <dbReference type="Proteomes" id="UP000325636"/>
    </source>
</evidence>
<dbReference type="InterPro" id="IPR028098">
    <property type="entry name" value="Glyco_trans_4-like_N"/>
</dbReference>
<dbReference type="GO" id="GO:0009103">
    <property type="term" value="P:lipopolysaccharide biosynthetic process"/>
    <property type="evidence" value="ECO:0007669"/>
    <property type="project" value="TreeGrafter"/>
</dbReference>
<dbReference type="EMBL" id="SRLN01000012">
    <property type="protein sequence ID" value="KAB0241020.1"/>
    <property type="molecule type" value="Genomic_DNA"/>
</dbReference>
<accession>A0A5J5LU21</accession>
<evidence type="ECO:0000256" key="1">
    <source>
        <dbReference type="ARBA" id="ARBA00022679"/>
    </source>
</evidence>
<dbReference type="AlphaFoldDB" id="A0A5J5LU21"/>